<protein>
    <submittedName>
        <fullName evidence="3">Glycosyl transferase family 4</fullName>
    </submittedName>
</protein>
<dbReference type="AlphaFoldDB" id="A0A1A7QSC7"/>
<evidence type="ECO:0000313" key="4">
    <source>
        <dbReference type="Proteomes" id="UP000248987"/>
    </source>
</evidence>
<dbReference type="Proteomes" id="UP000248987">
    <property type="component" value="Unassembled WGS sequence"/>
</dbReference>
<reference evidence="3 4" key="1">
    <citation type="submission" date="2018-06" db="EMBL/GenBank/DDBJ databases">
        <title>Genomic Encyclopedia of Archaeal and Bacterial Type Strains, Phase II (KMG-II): from individual species to whole genera.</title>
        <authorList>
            <person name="Goeker M."/>
        </authorList>
    </citation>
    <scope>NUCLEOTIDE SEQUENCE [LARGE SCALE GENOMIC DNA]</scope>
    <source>
        <strain evidence="3 4">DSM 12408</strain>
    </source>
</reference>
<dbReference type="PANTHER" id="PTHR46401:SF2">
    <property type="entry name" value="GLYCOSYLTRANSFERASE WBBK-RELATED"/>
    <property type="match status" value="1"/>
</dbReference>
<name>A0A1A7QSC7_9FLAO</name>
<feature type="domain" description="Glycosyltransferase subfamily 4-like N-terminal" evidence="2">
    <location>
        <begin position="124"/>
        <end position="250"/>
    </location>
</feature>
<dbReference type="OrthoDB" id="9794575at2"/>
<accession>A0A1A7QSC7</accession>
<dbReference type="RefSeq" id="WP_066438630.1">
    <property type="nucleotide sequence ID" value="NZ_LZRN01000067.1"/>
</dbReference>
<evidence type="ECO:0000256" key="1">
    <source>
        <dbReference type="ARBA" id="ARBA00022679"/>
    </source>
</evidence>
<organism evidence="3 4">
    <name type="scientific">Gelidibacter algens</name>
    <dbReference type="NCBI Taxonomy" id="49280"/>
    <lineage>
        <taxon>Bacteria</taxon>
        <taxon>Pseudomonadati</taxon>
        <taxon>Bacteroidota</taxon>
        <taxon>Flavobacteriia</taxon>
        <taxon>Flavobacteriales</taxon>
        <taxon>Flavobacteriaceae</taxon>
        <taxon>Gelidibacter</taxon>
    </lineage>
</organism>
<dbReference type="CDD" id="cd03794">
    <property type="entry name" value="GT4_WbuB-like"/>
    <property type="match status" value="1"/>
</dbReference>
<dbReference type="SUPFAM" id="SSF53756">
    <property type="entry name" value="UDP-Glycosyltransferase/glycogen phosphorylase"/>
    <property type="match status" value="1"/>
</dbReference>
<dbReference type="EMBL" id="QLLQ01000001">
    <property type="protein sequence ID" value="RAJ27505.1"/>
    <property type="molecule type" value="Genomic_DNA"/>
</dbReference>
<gene>
    <name evidence="3" type="ORF">LX77_00077</name>
</gene>
<proteinExistence type="predicted"/>
<comment type="caution">
    <text evidence="3">The sequence shown here is derived from an EMBL/GenBank/DDBJ whole genome shotgun (WGS) entry which is preliminary data.</text>
</comment>
<dbReference type="Pfam" id="PF13439">
    <property type="entry name" value="Glyco_transf_4"/>
    <property type="match status" value="1"/>
</dbReference>
<sequence>MTPEDDTLPLGETSEGQSGKSVLIITYYWPPAGGPGVQRWLKFVKYLPDYGIHPIVYIPENPSYPILDQTLLDEIPKEVTILKQPITEPYKLAEFLSKKSSQTISSGVIPKEKKQSLMQQLMLYVRGNYFIPDARKAWVKPSVNYLSEFIQKEHIDIVITTGPPHSLHLIGLQLKAQLGIRWIADFRDPWTTIGYHKKLKLSASAAQEHERMERQVLTTADHIIVTSENTKKEFVTKSEQPVTVITNGYDYRQLQDLNKDTNFSLSHIGSLLSERNPKVLWKVLGELINAHEDFKKEFVLILVGVVSDDVLNVIHQFIPKKNIDIVGYVNHSEAMTYQRKSQLLLLIEIDSEDTKAIIPGKLFEYMVAETPIISVGPKDSDVERIIKSTNTGRYFYYDAEAELKDYLLSCFKAFQNSSLTTNPIGLQQFSRKALTKKLAELI</sequence>
<dbReference type="STRING" id="49280.A9996_18100"/>
<dbReference type="PANTHER" id="PTHR46401">
    <property type="entry name" value="GLYCOSYLTRANSFERASE WBBK-RELATED"/>
    <property type="match status" value="1"/>
</dbReference>
<dbReference type="GO" id="GO:0009103">
    <property type="term" value="P:lipopolysaccharide biosynthetic process"/>
    <property type="evidence" value="ECO:0007669"/>
    <property type="project" value="TreeGrafter"/>
</dbReference>
<dbReference type="Gene3D" id="3.40.50.2000">
    <property type="entry name" value="Glycogen Phosphorylase B"/>
    <property type="match status" value="2"/>
</dbReference>
<keyword evidence="1 3" id="KW-0808">Transferase</keyword>
<dbReference type="GO" id="GO:0016757">
    <property type="term" value="F:glycosyltransferase activity"/>
    <property type="evidence" value="ECO:0007669"/>
    <property type="project" value="UniProtKB-ARBA"/>
</dbReference>
<evidence type="ECO:0000313" key="3">
    <source>
        <dbReference type="EMBL" id="RAJ27505.1"/>
    </source>
</evidence>
<dbReference type="InterPro" id="IPR028098">
    <property type="entry name" value="Glyco_trans_4-like_N"/>
</dbReference>
<evidence type="ECO:0000259" key="2">
    <source>
        <dbReference type="Pfam" id="PF13439"/>
    </source>
</evidence>
<keyword evidence="4" id="KW-1185">Reference proteome</keyword>